<dbReference type="InterPro" id="IPR046335">
    <property type="entry name" value="LacI/GalR-like_sensor"/>
</dbReference>
<keyword evidence="1" id="KW-0805">Transcription regulation</keyword>
<dbReference type="Pfam" id="PF00356">
    <property type="entry name" value="LacI"/>
    <property type="match status" value="1"/>
</dbReference>
<dbReference type="GO" id="GO:0003677">
    <property type="term" value="F:DNA binding"/>
    <property type="evidence" value="ECO:0007669"/>
    <property type="project" value="UniProtKB-KW"/>
</dbReference>
<dbReference type="SUPFAM" id="SSF47413">
    <property type="entry name" value="lambda repressor-like DNA-binding domains"/>
    <property type="match status" value="1"/>
</dbReference>
<protein>
    <submittedName>
        <fullName evidence="5">LacI family DNA-binding transcriptional regulator</fullName>
    </submittedName>
</protein>
<dbReference type="CDD" id="cd06267">
    <property type="entry name" value="PBP1_LacI_sugar_binding-like"/>
    <property type="match status" value="1"/>
</dbReference>
<dbReference type="SMART" id="SM00354">
    <property type="entry name" value="HTH_LACI"/>
    <property type="match status" value="1"/>
</dbReference>
<dbReference type="SUPFAM" id="SSF53822">
    <property type="entry name" value="Periplasmic binding protein-like I"/>
    <property type="match status" value="1"/>
</dbReference>
<evidence type="ECO:0000256" key="1">
    <source>
        <dbReference type="ARBA" id="ARBA00023015"/>
    </source>
</evidence>
<dbReference type="Proteomes" id="UP001596157">
    <property type="component" value="Unassembled WGS sequence"/>
</dbReference>
<keyword evidence="6" id="KW-1185">Reference proteome</keyword>
<comment type="caution">
    <text evidence="5">The sequence shown here is derived from an EMBL/GenBank/DDBJ whole genome shotgun (WGS) entry which is preliminary data.</text>
</comment>
<evidence type="ECO:0000313" key="6">
    <source>
        <dbReference type="Proteomes" id="UP001596157"/>
    </source>
</evidence>
<keyword evidence="3" id="KW-0804">Transcription</keyword>
<name>A0ABW0EL09_9PSEU</name>
<dbReference type="InterPro" id="IPR028082">
    <property type="entry name" value="Peripla_BP_I"/>
</dbReference>
<evidence type="ECO:0000313" key="5">
    <source>
        <dbReference type="EMBL" id="MFC5288084.1"/>
    </source>
</evidence>
<dbReference type="PROSITE" id="PS50932">
    <property type="entry name" value="HTH_LACI_2"/>
    <property type="match status" value="1"/>
</dbReference>
<dbReference type="InterPro" id="IPR000843">
    <property type="entry name" value="HTH_LacI"/>
</dbReference>
<sequence>MKRPTISDIARAAGVSTGAVSYALNNRPGVSAATRARIQGIAEQLGWAPNQAARALSDGRTGAIGLVIDRPARSIGVEPYFMQLVSGIQDALGDGTVALLLQVTDNAETELSLYRRWWAERRVDGVLLVDIRVDDPRIDLVTSLGLPAVVLGEPADGRPPCVWTDDAAAMDAALAHLAGLGHRRVGRVAGPAEFVHTRSRTRFFADSAARLGLDAAPVATADYSAEDAARATRSVLMAPDPPTALVFDNDVMAVAALGVAHELGLSVPGELSLVAWDDSALCGLVRPALTAVRLPIAERGAEAVRMLLDVVAGVQVGHRVTENAVLVPRGTTGPPRRR</sequence>
<evidence type="ECO:0000256" key="3">
    <source>
        <dbReference type="ARBA" id="ARBA00023163"/>
    </source>
</evidence>
<dbReference type="PANTHER" id="PTHR30146:SF155">
    <property type="entry name" value="ALANINE RACEMASE"/>
    <property type="match status" value="1"/>
</dbReference>
<evidence type="ECO:0000259" key="4">
    <source>
        <dbReference type="PROSITE" id="PS50932"/>
    </source>
</evidence>
<evidence type="ECO:0000256" key="2">
    <source>
        <dbReference type="ARBA" id="ARBA00023125"/>
    </source>
</evidence>
<dbReference type="PROSITE" id="PS00356">
    <property type="entry name" value="HTH_LACI_1"/>
    <property type="match status" value="1"/>
</dbReference>
<feature type="domain" description="HTH lacI-type" evidence="4">
    <location>
        <begin position="4"/>
        <end position="58"/>
    </location>
</feature>
<dbReference type="PANTHER" id="PTHR30146">
    <property type="entry name" value="LACI-RELATED TRANSCRIPTIONAL REPRESSOR"/>
    <property type="match status" value="1"/>
</dbReference>
<dbReference type="Pfam" id="PF13377">
    <property type="entry name" value="Peripla_BP_3"/>
    <property type="match status" value="1"/>
</dbReference>
<dbReference type="EMBL" id="JBHSKF010000005">
    <property type="protein sequence ID" value="MFC5288084.1"/>
    <property type="molecule type" value="Genomic_DNA"/>
</dbReference>
<accession>A0ABW0EL09</accession>
<dbReference type="Gene3D" id="1.10.260.40">
    <property type="entry name" value="lambda repressor-like DNA-binding domains"/>
    <property type="match status" value="1"/>
</dbReference>
<dbReference type="Gene3D" id="3.40.50.2300">
    <property type="match status" value="2"/>
</dbReference>
<dbReference type="CDD" id="cd01392">
    <property type="entry name" value="HTH_LacI"/>
    <property type="match status" value="1"/>
</dbReference>
<keyword evidence="2 5" id="KW-0238">DNA-binding</keyword>
<dbReference type="RefSeq" id="WP_378247677.1">
    <property type="nucleotide sequence ID" value="NZ_JBHSKF010000005.1"/>
</dbReference>
<gene>
    <name evidence="5" type="ORF">ACFPM7_13575</name>
</gene>
<reference evidence="6" key="1">
    <citation type="journal article" date="2019" name="Int. J. Syst. Evol. Microbiol.">
        <title>The Global Catalogue of Microorganisms (GCM) 10K type strain sequencing project: providing services to taxonomists for standard genome sequencing and annotation.</title>
        <authorList>
            <consortium name="The Broad Institute Genomics Platform"/>
            <consortium name="The Broad Institute Genome Sequencing Center for Infectious Disease"/>
            <person name="Wu L."/>
            <person name="Ma J."/>
        </authorList>
    </citation>
    <scope>NUCLEOTIDE SEQUENCE [LARGE SCALE GENOMIC DNA]</scope>
    <source>
        <strain evidence="6">CCUG 59778</strain>
    </source>
</reference>
<dbReference type="InterPro" id="IPR010982">
    <property type="entry name" value="Lambda_DNA-bd_dom_sf"/>
</dbReference>
<proteinExistence type="predicted"/>
<organism evidence="5 6">
    <name type="scientific">Actinokineospora guangxiensis</name>
    <dbReference type="NCBI Taxonomy" id="1490288"/>
    <lineage>
        <taxon>Bacteria</taxon>
        <taxon>Bacillati</taxon>
        <taxon>Actinomycetota</taxon>
        <taxon>Actinomycetes</taxon>
        <taxon>Pseudonocardiales</taxon>
        <taxon>Pseudonocardiaceae</taxon>
        <taxon>Actinokineospora</taxon>
    </lineage>
</organism>